<organism evidence="1 2">
    <name type="scientific">Actinomycetospora termitidis</name>
    <dbReference type="NCBI Taxonomy" id="3053470"/>
    <lineage>
        <taxon>Bacteria</taxon>
        <taxon>Bacillati</taxon>
        <taxon>Actinomycetota</taxon>
        <taxon>Actinomycetes</taxon>
        <taxon>Pseudonocardiales</taxon>
        <taxon>Pseudonocardiaceae</taxon>
        <taxon>Actinomycetospora</taxon>
    </lineage>
</organism>
<evidence type="ECO:0000313" key="2">
    <source>
        <dbReference type="Proteomes" id="UP001231924"/>
    </source>
</evidence>
<keyword evidence="2" id="KW-1185">Reference proteome</keyword>
<dbReference type="RefSeq" id="WP_286057074.1">
    <property type="nucleotide sequence ID" value="NZ_JASVWF010000011.1"/>
</dbReference>
<protein>
    <recommendedName>
        <fullName evidence="3">TetR family transcriptional regulator</fullName>
    </recommendedName>
</protein>
<reference evidence="1 2" key="1">
    <citation type="submission" date="2023-06" db="EMBL/GenBank/DDBJ databases">
        <title>Actinomycetospora Odt1-22.</title>
        <authorList>
            <person name="Supong K."/>
        </authorList>
    </citation>
    <scope>NUCLEOTIDE SEQUENCE [LARGE SCALE GENOMIC DNA]</scope>
    <source>
        <strain evidence="1 2">Odt1-22</strain>
    </source>
</reference>
<name>A0ABT7MII8_9PSEU</name>
<sequence>MSEMPALPLDLTSVAGAPSLGARLRRRGAVARMVRSDVAFPETEDQIVERLIQLDPELGEPGTVQRLVARLLTKDLASGESPRLLASMSMVLGVERAYLTDPDVADRSDCALIVQALIAGGVQGQVRICRSTGAPGVAEIMMEILYAMLELRGEVPQGGI</sequence>
<accession>A0ABT7MII8</accession>
<evidence type="ECO:0000313" key="1">
    <source>
        <dbReference type="EMBL" id="MDL5160471.1"/>
    </source>
</evidence>
<proteinExistence type="predicted"/>
<dbReference type="Proteomes" id="UP001231924">
    <property type="component" value="Unassembled WGS sequence"/>
</dbReference>
<comment type="caution">
    <text evidence="1">The sequence shown here is derived from an EMBL/GenBank/DDBJ whole genome shotgun (WGS) entry which is preliminary data.</text>
</comment>
<evidence type="ECO:0008006" key="3">
    <source>
        <dbReference type="Google" id="ProtNLM"/>
    </source>
</evidence>
<gene>
    <name evidence="1" type="ORF">QRT03_31205</name>
</gene>
<dbReference type="EMBL" id="JASVWF010000011">
    <property type="protein sequence ID" value="MDL5160471.1"/>
    <property type="molecule type" value="Genomic_DNA"/>
</dbReference>